<dbReference type="PANTHER" id="PTHR46600">
    <property type="entry name" value="THAP DOMAIN-CONTAINING"/>
    <property type="match status" value="1"/>
</dbReference>
<comment type="subcellular location">
    <subcellularLocation>
        <location evidence="1">Nucleus</location>
        <location evidence="1">Nucleoplasm</location>
    </subcellularLocation>
</comment>
<accession>A0A9J6G8E2</accession>
<feature type="domain" description="THAP-type" evidence="14">
    <location>
        <begin position="267"/>
        <end position="363"/>
    </location>
</feature>
<feature type="region of interest" description="Disordered" evidence="13">
    <location>
        <begin position="135"/>
        <end position="162"/>
    </location>
</feature>
<dbReference type="SMART" id="SM00692">
    <property type="entry name" value="DM3"/>
    <property type="match status" value="2"/>
</dbReference>
<dbReference type="SMART" id="SM00980">
    <property type="entry name" value="THAP"/>
    <property type="match status" value="2"/>
</dbReference>
<keyword evidence="3" id="KW-0479">Metal-binding</keyword>
<evidence type="ECO:0000256" key="7">
    <source>
        <dbReference type="ARBA" id="ARBA00023054"/>
    </source>
</evidence>
<sequence>MSRPRSTPLPKLCTVVDCPNGRGVLPATSVSDDVLPVFYHKLPAEESRRVLWLNAVPLRKAKLGQMKVCSRHFAPSDYERDPTLSEAFGVPYRRPKLSVTAVPSMTPQQRPGLLDSTSAAASPHACMAATEVPHNKPAVQPSRSGVGHDKAMQAGVSPSGRSIGLQVDATPREKCHSAVQTGVEDDTTPPRVPEEQARWEIINVYLLLSKGSPVHRKVDKAVAAHAPNDTAGTRNDTPGDESTSVQTGCSHQLRSAVSMSKPRSTPLPKRCTVVDCPNGRRGRRATSVSEDVLPVFYHNLPAEESRRALWLNALSLRNDMQTVKVCSRHFAPSDYQRDPTLSQAFGVPYMRPKLSLTAVPSMTPHKHPGLLDSTSAARECS</sequence>
<evidence type="ECO:0000256" key="9">
    <source>
        <dbReference type="ARBA" id="ARBA00023163"/>
    </source>
</evidence>
<keyword evidence="11" id="KW-0131">Cell cycle</keyword>
<dbReference type="AlphaFoldDB" id="A0A9J6G8E2"/>
<evidence type="ECO:0000256" key="2">
    <source>
        <dbReference type="ARBA" id="ARBA00006177"/>
    </source>
</evidence>
<dbReference type="GO" id="GO:0008270">
    <property type="term" value="F:zinc ion binding"/>
    <property type="evidence" value="ECO:0007669"/>
    <property type="project" value="UniProtKB-KW"/>
</dbReference>
<dbReference type="InterPro" id="IPR038441">
    <property type="entry name" value="THAP_Znf_sf"/>
</dbReference>
<dbReference type="SUPFAM" id="SSF57716">
    <property type="entry name" value="Glucocorticoid receptor-like (DNA-binding domain)"/>
    <property type="match status" value="2"/>
</dbReference>
<comment type="similarity">
    <text evidence="2">Belongs to the THAP1 family.</text>
</comment>
<feature type="region of interest" description="Disordered" evidence="13">
    <location>
        <begin position="225"/>
        <end position="271"/>
    </location>
</feature>
<evidence type="ECO:0000313" key="16">
    <source>
        <dbReference type="Proteomes" id="UP000821853"/>
    </source>
</evidence>
<dbReference type="Gene3D" id="6.20.210.20">
    <property type="entry name" value="THAP domain"/>
    <property type="match status" value="2"/>
</dbReference>
<dbReference type="GO" id="GO:0043565">
    <property type="term" value="F:sequence-specific DNA binding"/>
    <property type="evidence" value="ECO:0007669"/>
    <property type="project" value="InterPro"/>
</dbReference>
<feature type="compositionally biased region" description="Polar residues" evidence="13">
    <location>
        <begin position="372"/>
        <end position="381"/>
    </location>
</feature>
<keyword evidence="10" id="KW-0539">Nucleus</keyword>
<feature type="region of interest" description="Disordered" evidence="13">
    <location>
        <begin position="360"/>
        <end position="381"/>
    </location>
</feature>
<organism evidence="15 16">
    <name type="scientific">Haemaphysalis longicornis</name>
    <name type="common">Bush tick</name>
    <dbReference type="NCBI Taxonomy" id="44386"/>
    <lineage>
        <taxon>Eukaryota</taxon>
        <taxon>Metazoa</taxon>
        <taxon>Ecdysozoa</taxon>
        <taxon>Arthropoda</taxon>
        <taxon>Chelicerata</taxon>
        <taxon>Arachnida</taxon>
        <taxon>Acari</taxon>
        <taxon>Parasitiformes</taxon>
        <taxon>Ixodida</taxon>
        <taxon>Ixodoidea</taxon>
        <taxon>Ixodidae</taxon>
        <taxon>Haemaphysalinae</taxon>
        <taxon>Haemaphysalis</taxon>
    </lineage>
</organism>
<keyword evidence="6" id="KW-0805">Transcription regulation</keyword>
<dbReference type="PANTHER" id="PTHR46600:SF1">
    <property type="entry name" value="THAP DOMAIN-CONTAINING PROTEIN 1"/>
    <property type="match status" value="1"/>
</dbReference>
<dbReference type="InterPro" id="IPR006612">
    <property type="entry name" value="THAP_Znf"/>
</dbReference>
<evidence type="ECO:0000256" key="4">
    <source>
        <dbReference type="ARBA" id="ARBA00022771"/>
    </source>
</evidence>
<dbReference type="PROSITE" id="PS50950">
    <property type="entry name" value="ZF_THAP"/>
    <property type="match status" value="2"/>
</dbReference>
<evidence type="ECO:0000256" key="13">
    <source>
        <dbReference type="SAM" id="MobiDB-lite"/>
    </source>
</evidence>
<keyword evidence="4 12" id="KW-0863">Zinc-finger</keyword>
<dbReference type="Pfam" id="PF05485">
    <property type="entry name" value="THAP"/>
    <property type="match status" value="2"/>
</dbReference>
<name>A0A9J6G8E2_HAELO</name>
<evidence type="ECO:0000256" key="10">
    <source>
        <dbReference type="ARBA" id="ARBA00023242"/>
    </source>
</evidence>
<evidence type="ECO:0000256" key="3">
    <source>
        <dbReference type="ARBA" id="ARBA00022723"/>
    </source>
</evidence>
<keyword evidence="8 12" id="KW-0238">DNA-binding</keyword>
<keyword evidence="5" id="KW-0862">Zinc</keyword>
<evidence type="ECO:0000313" key="15">
    <source>
        <dbReference type="EMBL" id="KAH9374654.1"/>
    </source>
</evidence>
<dbReference type="EMBL" id="JABSTR010000007">
    <property type="protein sequence ID" value="KAH9374654.1"/>
    <property type="molecule type" value="Genomic_DNA"/>
</dbReference>
<feature type="domain" description="THAP-type" evidence="14">
    <location>
        <begin position="9"/>
        <end position="106"/>
    </location>
</feature>
<keyword evidence="16" id="KW-1185">Reference proteome</keyword>
<gene>
    <name evidence="15" type="ORF">HPB48_017226</name>
</gene>
<protein>
    <recommendedName>
        <fullName evidence="14">THAP-type domain-containing protein</fullName>
    </recommendedName>
</protein>
<dbReference type="OrthoDB" id="7331812at2759"/>
<evidence type="ECO:0000256" key="8">
    <source>
        <dbReference type="ARBA" id="ARBA00023125"/>
    </source>
</evidence>
<evidence type="ECO:0000256" key="5">
    <source>
        <dbReference type="ARBA" id="ARBA00022833"/>
    </source>
</evidence>
<feature type="compositionally biased region" description="Polar residues" evidence="13">
    <location>
        <begin position="230"/>
        <end position="263"/>
    </location>
</feature>
<reference evidence="15 16" key="1">
    <citation type="journal article" date="2020" name="Cell">
        <title>Large-Scale Comparative Analyses of Tick Genomes Elucidate Their Genetic Diversity and Vector Capacities.</title>
        <authorList>
            <consortium name="Tick Genome and Microbiome Consortium (TIGMIC)"/>
            <person name="Jia N."/>
            <person name="Wang J."/>
            <person name="Shi W."/>
            <person name="Du L."/>
            <person name="Sun Y."/>
            <person name="Zhan W."/>
            <person name="Jiang J.F."/>
            <person name="Wang Q."/>
            <person name="Zhang B."/>
            <person name="Ji P."/>
            <person name="Bell-Sakyi L."/>
            <person name="Cui X.M."/>
            <person name="Yuan T.T."/>
            <person name="Jiang B.G."/>
            <person name="Yang W.F."/>
            <person name="Lam T.T."/>
            <person name="Chang Q.C."/>
            <person name="Ding S.J."/>
            <person name="Wang X.J."/>
            <person name="Zhu J.G."/>
            <person name="Ruan X.D."/>
            <person name="Zhao L."/>
            <person name="Wei J.T."/>
            <person name="Ye R.Z."/>
            <person name="Que T.C."/>
            <person name="Du C.H."/>
            <person name="Zhou Y.H."/>
            <person name="Cheng J.X."/>
            <person name="Dai P.F."/>
            <person name="Guo W.B."/>
            <person name="Han X.H."/>
            <person name="Huang E.J."/>
            <person name="Li L.F."/>
            <person name="Wei W."/>
            <person name="Gao Y.C."/>
            <person name="Liu J.Z."/>
            <person name="Shao H.Z."/>
            <person name="Wang X."/>
            <person name="Wang C.C."/>
            <person name="Yang T.C."/>
            <person name="Huo Q.B."/>
            <person name="Li W."/>
            <person name="Chen H.Y."/>
            <person name="Chen S.E."/>
            <person name="Zhou L.G."/>
            <person name="Ni X.B."/>
            <person name="Tian J.H."/>
            <person name="Sheng Y."/>
            <person name="Liu T."/>
            <person name="Pan Y.S."/>
            <person name="Xia L.Y."/>
            <person name="Li J."/>
            <person name="Zhao F."/>
            <person name="Cao W.C."/>
        </authorList>
    </citation>
    <scope>NUCLEOTIDE SEQUENCE [LARGE SCALE GENOMIC DNA]</scope>
    <source>
        <strain evidence="15">HaeL-2018</strain>
    </source>
</reference>
<proteinExistence type="inferred from homology"/>
<comment type="caution">
    <text evidence="15">The sequence shown here is derived from an EMBL/GenBank/DDBJ whole genome shotgun (WGS) entry which is preliminary data.</text>
</comment>
<dbReference type="GO" id="GO:0005654">
    <property type="term" value="C:nucleoplasm"/>
    <property type="evidence" value="ECO:0007669"/>
    <property type="project" value="UniProtKB-SubCell"/>
</dbReference>
<keyword evidence="7" id="KW-0175">Coiled coil</keyword>
<evidence type="ECO:0000256" key="6">
    <source>
        <dbReference type="ARBA" id="ARBA00023015"/>
    </source>
</evidence>
<dbReference type="VEuPathDB" id="VectorBase:HLOH_054092"/>
<evidence type="ECO:0000259" key="14">
    <source>
        <dbReference type="PROSITE" id="PS50950"/>
    </source>
</evidence>
<dbReference type="InterPro" id="IPR026516">
    <property type="entry name" value="THAP1/10"/>
</dbReference>
<dbReference type="Proteomes" id="UP000821853">
    <property type="component" value="Chromosome 5"/>
</dbReference>
<evidence type="ECO:0000256" key="12">
    <source>
        <dbReference type="PROSITE-ProRule" id="PRU00309"/>
    </source>
</evidence>
<keyword evidence="9" id="KW-0804">Transcription</keyword>
<evidence type="ECO:0000256" key="11">
    <source>
        <dbReference type="ARBA" id="ARBA00023306"/>
    </source>
</evidence>
<evidence type="ECO:0000256" key="1">
    <source>
        <dbReference type="ARBA" id="ARBA00004642"/>
    </source>
</evidence>